<evidence type="ECO:0000313" key="3">
    <source>
        <dbReference type="EMBL" id="KIW61564.1"/>
    </source>
</evidence>
<feature type="region of interest" description="Disordered" evidence="1">
    <location>
        <begin position="23"/>
        <end position="91"/>
    </location>
</feature>
<keyword evidence="4" id="KW-1185">Reference proteome</keyword>
<proteinExistence type="predicted"/>
<dbReference type="RefSeq" id="XP_013322148.1">
    <property type="nucleotide sequence ID" value="XM_013466694.1"/>
</dbReference>
<evidence type="ECO:0000313" key="4">
    <source>
        <dbReference type="Proteomes" id="UP000054342"/>
    </source>
</evidence>
<dbReference type="PANTHER" id="PTHR39468:SF1">
    <property type="entry name" value="MTF2-LIKE C-TERMINAL DOMAIN-CONTAINING PROTEIN"/>
    <property type="match status" value="1"/>
</dbReference>
<dbReference type="HOGENOM" id="CLU_479794_0_0_1"/>
<organism evidence="3 4">
    <name type="scientific">Exophiala xenobiotica</name>
    <dbReference type="NCBI Taxonomy" id="348802"/>
    <lineage>
        <taxon>Eukaryota</taxon>
        <taxon>Fungi</taxon>
        <taxon>Dikarya</taxon>
        <taxon>Ascomycota</taxon>
        <taxon>Pezizomycotina</taxon>
        <taxon>Eurotiomycetes</taxon>
        <taxon>Chaetothyriomycetidae</taxon>
        <taxon>Chaetothyriales</taxon>
        <taxon>Herpotrichiellaceae</taxon>
        <taxon>Exophiala</taxon>
    </lineage>
</organism>
<sequence>MAGRTELLFLYQTRTILRRAVRSTRPSRRCVATQSARVSVKDKDGTEIPSASPWEPLVQHKARRASESASSKPSPEPRTTTLKSTITPSERRAFETIQRFTPSKSQSEPLGVKSQSPFVDALDTDIENILNIFSSSVQSYQAERDAKAAALRERQRKADPVKVDIVERPAWATPNLDTTQQASPEPLVHPDADRWEDLSFPGSTSTQPIPQDHHLPKDELYHLPLPGNSFKQIATPRDFERFNEPIKVAVRKCMTDIACALQDAAASTTKRGDIAMWSVCEERIFSLAVYLRPTPTWKPRLLGPRLLGPESVHFSPARSDNPLRLLEAAQEAAVSDREALQQRSHDQSLSDEESKDLIYLTILHHVYPAALLLALRLYINHYPSSPLPHNLLPRIRSFGHTSYVLGASTQFYNSLMSLVWLTRSSLREIDALLLEMERGGVELNEETYRILRQIEDERATDLQQHENHSGVQPGSRGGSWWLRHEQTFWFPRMLHWLGVVSKRLNMTAIEAGHA</sequence>
<dbReference type="AlphaFoldDB" id="A0A0D2FNE3"/>
<evidence type="ECO:0000259" key="2">
    <source>
        <dbReference type="Pfam" id="PF19189"/>
    </source>
</evidence>
<feature type="compositionally biased region" description="Polar residues" evidence="1">
    <location>
        <begin position="79"/>
        <end position="88"/>
    </location>
</feature>
<dbReference type="STRING" id="348802.A0A0D2FNE3"/>
<gene>
    <name evidence="3" type="ORF">PV05_01669</name>
</gene>
<dbReference type="OrthoDB" id="2444174at2759"/>
<evidence type="ECO:0000256" key="1">
    <source>
        <dbReference type="SAM" id="MobiDB-lite"/>
    </source>
</evidence>
<dbReference type="EMBL" id="KN847317">
    <property type="protein sequence ID" value="KIW61564.1"/>
    <property type="molecule type" value="Genomic_DNA"/>
</dbReference>
<dbReference type="GO" id="GO:0005739">
    <property type="term" value="C:mitochondrion"/>
    <property type="evidence" value="ECO:0007669"/>
    <property type="project" value="InterPro"/>
</dbReference>
<protein>
    <recommendedName>
        <fullName evidence="2">Mtf2-like C-terminal domain-containing protein</fullName>
    </recommendedName>
</protein>
<dbReference type="InterPro" id="IPR043837">
    <property type="entry name" value="Mtf2-like_C"/>
</dbReference>
<name>A0A0D2FNE3_9EURO</name>
<dbReference type="Pfam" id="PF19189">
    <property type="entry name" value="Mtf2"/>
    <property type="match status" value="1"/>
</dbReference>
<reference evidence="3 4" key="1">
    <citation type="submission" date="2015-01" db="EMBL/GenBank/DDBJ databases">
        <title>The Genome Sequence of Exophiala xenobiotica CBS118157.</title>
        <authorList>
            <consortium name="The Broad Institute Genomics Platform"/>
            <person name="Cuomo C."/>
            <person name="de Hoog S."/>
            <person name="Gorbushina A."/>
            <person name="Stielow B."/>
            <person name="Teixiera M."/>
            <person name="Abouelleil A."/>
            <person name="Chapman S.B."/>
            <person name="Priest M."/>
            <person name="Young S.K."/>
            <person name="Wortman J."/>
            <person name="Nusbaum C."/>
            <person name="Birren B."/>
        </authorList>
    </citation>
    <scope>NUCLEOTIDE SEQUENCE [LARGE SCALE GENOMIC DNA]</scope>
    <source>
        <strain evidence="3 4">CBS 118157</strain>
    </source>
</reference>
<dbReference type="Proteomes" id="UP000054342">
    <property type="component" value="Unassembled WGS sequence"/>
</dbReference>
<accession>A0A0D2FNE3</accession>
<dbReference type="InterPro" id="IPR040009">
    <property type="entry name" value="Mtf2/C5D6.12-like"/>
</dbReference>
<dbReference type="PANTHER" id="PTHR39468">
    <property type="entry name" value="CHROMOSOME 7, WHOLE GENOME SHOTGUN SEQUENCE"/>
    <property type="match status" value="1"/>
</dbReference>
<dbReference type="GeneID" id="25323577"/>
<feature type="domain" description="Mtf2-like C-terminal" evidence="2">
    <location>
        <begin position="322"/>
        <end position="484"/>
    </location>
</feature>